<protein>
    <submittedName>
        <fullName evidence="3">IDEAL domain-containing protein</fullName>
    </submittedName>
</protein>
<dbReference type="AlphaFoldDB" id="A0A150KPW6"/>
<proteinExistence type="predicted"/>
<dbReference type="PATRIC" id="fig|46224.3.peg.4256"/>
<evidence type="ECO:0000313" key="3">
    <source>
        <dbReference type="EMBL" id="QQX25388.1"/>
    </source>
</evidence>
<dbReference type="Proteomes" id="UP000075666">
    <property type="component" value="Unassembled WGS sequence"/>
</dbReference>
<dbReference type="EMBL" id="CP066701">
    <property type="protein sequence ID" value="QQX25388.1"/>
    <property type="molecule type" value="Genomic_DNA"/>
</dbReference>
<dbReference type="KEGG" id="hspo:JGZ69_22340"/>
<sequence>MEKKKSYTEMVKEYAMTQIKNEKFMAEIYAEMILNELLLTRRKEQIMKRIDLALDYKDKRTFLLLTDELKELEKQFGS</sequence>
<gene>
    <name evidence="2" type="ORF">B4102_0847</name>
    <name evidence="3" type="ORF">JGZ69_22340</name>
</gene>
<dbReference type="OrthoDB" id="2969764at2"/>
<keyword evidence="4" id="KW-1185">Reference proteome</keyword>
<dbReference type="Gene3D" id="4.10.810.10">
    <property type="entry name" value="Virus Scaffolding Protein, Chain A"/>
    <property type="match status" value="1"/>
</dbReference>
<dbReference type="Proteomes" id="UP000595512">
    <property type="component" value="Chromosome"/>
</dbReference>
<dbReference type="InterPro" id="IPR027393">
    <property type="entry name" value="Virus_scaffolding_prot_C"/>
</dbReference>
<dbReference type="SMART" id="SM00914">
    <property type="entry name" value="IDEAL"/>
    <property type="match status" value="1"/>
</dbReference>
<evidence type="ECO:0000313" key="4">
    <source>
        <dbReference type="Proteomes" id="UP000075666"/>
    </source>
</evidence>
<evidence type="ECO:0000313" key="2">
    <source>
        <dbReference type="EMBL" id="KYC97192.1"/>
    </source>
</evidence>
<accession>A0A150KPW6</accession>
<reference evidence="3 5" key="2">
    <citation type="submission" date="2020-12" db="EMBL/GenBank/DDBJ databases">
        <title>Taxonomic evaluation of the Bacillus sporothermodurans group of bacteria based on whole genome sequences.</title>
        <authorList>
            <person name="Fiedler G."/>
            <person name="Herbstmann A.-D."/>
            <person name="Doll E."/>
            <person name="Wenning M."/>
            <person name="Brinks E."/>
            <person name="Kabisch J."/>
            <person name="Breitenwieser F."/>
            <person name="Lappann M."/>
            <person name="Boehnlein C."/>
            <person name="Franz C."/>
        </authorList>
    </citation>
    <scope>NUCLEOTIDE SEQUENCE [LARGE SCALE GENOMIC DNA]</scope>
    <source>
        <strain evidence="3 5">DSM 10599</strain>
    </source>
</reference>
<organism evidence="2 4">
    <name type="scientific">Heyndrickxia sporothermodurans</name>
    <dbReference type="NCBI Taxonomy" id="46224"/>
    <lineage>
        <taxon>Bacteria</taxon>
        <taxon>Bacillati</taxon>
        <taxon>Bacillota</taxon>
        <taxon>Bacilli</taxon>
        <taxon>Bacillales</taxon>
        <taxon>Bacillaceae</taxon>
        <taxon>Heyndrickxia</taxon>
    </lineage>
</organism>
<evidence type="ECO:0000259" key="1">
    <source>
        <dbReference type="SMART" id="SM00914"/>
    </source>
</evidence>
<dbReference type="InterPro" id="IPR014957">
    <property type="entry name" value="IDEAL_dom"/>
</dbReference>
<dbReference type="RefSeq" id="WP_066233997.1">
    <property type="nucleotide sequence ID" value="NZ_CP066701.1"/>
</dbReference>
<feature type="domain" description="IDEAL" evidence="1">
    <location>
        <begin position="33"/>
        <end position="69"/>
    </location>
</feature>
<name>A0A150KPW6_9BACI</name>
<dbReference type="Pfam" id="PF08858">
    <property type="entry name" value="IDEAL"/>
    <property type="match status" value="1"/>
</dbReference>
<dbReference type="EMBL" id="LQYN01000086">
    <property type="protein sequence ID" value="KYC97192.1"/>
    <property type="molecule type" value="Genomic_DNA"/>
</dbReference>
<evidence type="ECO:0000313" key="5">
    <source>
        <dbReference type="Proteomes" id="UP000595512"/>
    </source>
</evidence>
<reference evidence="2 4" key="1">
    <citation type="submission" date="2016-01" db="EMBL/GenBank/DDBJ databases">
        <title>Genome Sequences of Twelve Sporeforming Bacillus Species Isolated from Foods.</title>
        <authorList>
            <person name="Berendsen E.M."/>
            <person name="Wells-Bennik M.H."/>
            <person name="Krawcyk A.O."/>
            <person name="De Jong A."/>
            <person name="Holsappel S."/>
            <person name="Eijlander R.T."/>
            <person name="Kuipers O.P."/>
        </authorList>
    </citation>
    <scope>NUCLEOTIDE SEQUENCE [LARGE SCALE GENOMIC DNA]</scope>
    <source>
        <strain evidence="2 4">B4102</strain>
    </source>
</reference>